<evidence type="ECO:0000313" key="1">
    <source>
        <dbReference type="EMBL" id="KAK9759113.1"/>
    </source>
</evidence>
<protein>
    <submittedName>
        <fullName evidence="1">Uncharacterized protein</fullName>
    </submittedName>
</protein>
<comment type="caution">
    <text evidence="1">The sequence shown here is derived from an EMBL/GenBank/DDBJ whole genome shotgun (WGS) entry which is preliminary data.</text>
</comment>
<gene>
    <name evidence="1" type="ORF">QE152_g306</name>
</gene>
<dbReference type="Proteomes" id="UP001458880">
    <property type="component" value="Unassembled WGS sequence"/>
</dbReference>
<name>A0AAW1NCE9_POPJA</name>
<dbReference type="EMBL" id="JASPKY010000002">
    <property type="protein sequence ID" value="KAK9759113.1"/>
    <property type="molecule type" value="Genomic_DNA"/>
</dbReference>
<organism evidence="1 2">
    <name type="scientific">Popillia japonica</name>
    <name type="common">Japanese beetle</name>
    <dbReference type="NCBI Taxonomy" id="7064"/>
    <lineage>
        <taxon>Eukaryota</taxon>
        <taxon>Metazoa</taxon>
        <taxon>Ecdysozoa</taxon>
        <taxon>Arthropoda</taxon>
        <taxon>Hexapoda</taxon>
        <taxon>Insecta</taxon>
        <taxon>Pterygota</taxon>
        <taxon>Neoptera</taxon>
        <taxon>Endopterygota</taxon>
        <taxon>Coleoptera</taxon>
        <taxon>Polyphaga</taxon>
        <taxon>Scarabaeiformia</taxon>
        <taxon>Scarabaeidae</taxon>
        <taxon>Rutelinae</taxon>
        <taxon>Popillia</taxon>
    </lineage>
</organism>
<sequence>MASMLARIIISRACFIVLENHSFTASSASTNFTFSSSSNVGRFHDPIMASMLARRSGEQFVGVVPDLRNFFRFHDPIMASMLARRSGEQFVGVVPDLRNFLLSRSQHLIS</sequence>
<reference evidence="1 2" key="1">
    <citation type="journal article" date="2024" name="BMC Genomics">
        <title>De novo assembly and annotation of Popillia japonica's genome with initial clues to its potential as an invasive pest.</title>
        <authorList>
            <person name="Cucini C."/>
            <person name="Boschi S."/>
            <person name="Funari R."/>
            <person name="Cardaioli E."/>
            <person name="Iannotti N."/>
            <person name="Marturano G."/>
            <person name="Paoli F."/>
            <person name="Bruttini M."/>
            <person name="Carapelli A."/>
            <person name="Frati F."/>
            <person name="Nardi F."/>
        </authorList>
    </citation>
    <scope>NUCLEOTIDE SEQUENCE [LARGE SCALE GENOMIC DNA]</scope>
    <source>
        <strain evidence="1">DMR45628</strain>
    </source>
</reference>
<keyword evidence="2" id="KW-1185">Reference proteome</keyword>
<accession>A0AAW1NCE9</accession>
<evidence type="ECO:0000313" key="2">
    <source>
        <dbReference type="Proteomes" id="UP001458880"/>
    </source>
</evidence>
<proteinExistence type="predicted"/>
<dbReference type="AlphaFoldDB" id="A0AAW1NCE9"/>